<dbReference type="Proteomes" id="UP000295680">
    <property type="component" value="Unassembled WGS sequence"/>
</dbReference>
<evidence type="ECO:0008006" key="3">
    <source>
        <dbReference type="Google" id="ProtNLM"/>
    </source>
</evidence>
<protein>
    <recommendedName>
        <fullName evidence="3">Tetratricopeptide repeat protein</fullName>
    </recommendedName>
</protein>
<dbReference type="InterPro" id="IPR011990">
    <property type="entry name" value="TPR-like_helical_dom_sf"/>
</dbReference>
<evidence type="ECO:0000313" key="1">
    <source>
        <dbReference type="EMBL" id="TCO62856.1"/>
    </source>
</evidence>
<sequence length="175" mass="19834">MFQHTAEFYRARGDYHIAEMDGMHELAIWRQLDDPDQHVNALNALATTFLAHDRRHCAMDCAEERLSVHLNHHRHREAAEDLRHLGQLKLRANRPDTAIDYLTRTSDALDNYLASQPSTTPTFESCWAGHCGAQVRHPQLGAKFTHALQALVDIDDHAADPSPRTVEHTCWQGAA</sequence>
<keyword evidence="2" id="KW-1185">Reference proteome</keyword>
<gene>
    <name evidence="1" type="ORF">EV192_102995</name>
</gene>
<dbReference type="SUPFAM" id="SSF48452">
    <property type="entry name" value="TPR-like"/>
    <property type="match status" value="1"/>
</dbReference>
<proteinExistence type="predicted"/>
<dbReference type="Gene3D" id="1.25.40.10">
    <property type="entry name" value="Tetratricopeptide repeat domain"/>
    <property type="match status" value="1"/>
</dbReference>
<accession>A0A4R2JZJ5</accession>
<name>A0A4R2JZJ5_9PSEU</name>
<organism evidence="1 2">
    <name type="scientific">Actinocrispum wychmicini</name>
    <dbReference type="NCBI Taxonomy" id="1213861"/>
    <lineage>
        <taxon>Bacteria</taxon>
        <taxon>Bacillati</taxon>
        <taxon>Actinomycetota</taxon>
        <taxon>Actinomycetes</taxon>
        <taxon>Pseudonocardiales</taxon>
        <taxon>Pseudonocardiaceae</taxon>
        <taxon>Actinocrispum</taxon>
    </lineage>
</organism>
<dbReference type="EMBL" id="SLWS01000002">
    <property type="protein sequence ID" value="TCO62856.1"/>
    <property type="molecule type" value="Genomic_DNA"/>
</dbReference>
<reference evidence="1 2" key="1">
    <citation type="submission" date="2019-03" db="EMBL/GenBank/DDBJ databases">
        <title>Genomic Encyclopedia of Type Strains, Phase IV (KMG-IV): sequencing the most valuable type-strain genomes for metagenomic binning, comparative biology and taxonomic classification.</title>
        <authorList>
            <person name="Goeker M."/>
        </authorList>
    </citation>
    <scope>NUCLEOTIDE SEQUENCE [LARGE SCALE GENOMIC DNA]</scope>
    <source>
        <strain evidence="1 2">DSM 45934</strain>
    </source>
</reference>
<evidence type="ECO:0000313" key="2">
    <source>
        <dbReference type="Proteomes" id="UP000295680"/>
    </source>
</evidence>
<dbReference type="AlphaFoldDB" id="A0A4R2JZJ5"/>
<comment type="caution">
    <text evidence="1">The sequence shown here is derived from an EMBL/GenBank/DDBJ whole genome shotgun (WGS) entry which is preliminary data.</text>
</comment>